<sequence>MMQQINASVERKIEELMPSAWHARDDESIVYLLDYMNNHFARYVEDGKCLTCDYRIESLQSSLTNWLPR</sequence>
<dbReference type="AlphaFoldDB" id="A0A372IIM2"/>
<accession>A0A372IIM2</accession>
<dbReference type="EMBL" id="QVQT01000011">
    <property type="protein sequence ID" value="RFU14796.1"/>
    <property type="molecule type" value="Genomic_DNA"/>
</dbReference>
<protein>
    <submittedName>
        <fullName evidence="1">Uncharacterized protein</fullName>
    </submittedName>
</protein>
<evidence type="ECO:0000313" key="2">
    <source>
        <dbReference type="Proteomes" id="UP000264702"/>
    </source>
</evidence>
<proteinExistence type="predicted"/>
<evidence type="ECO:0000313" key="1">
    <source>
        <dbReference type="EMBL" id="RFU14796.1"/>
    </source>
</evidence>
<name>A0A372IIM2_9BACT</name>
<comment type="caution">
    <text evidence="1">The sequence shown here is derived from an EMBL/GenBank/DDBJ whole genome shotgun (WGS) entry which is preliminary data.</text>
</comment>
<dbReference type="Proteomes" id="UP000264702">
    <property type="component" value="Unassembled WGS sequence"/>
</dbReference>
<gene>
    <name evidence="1" type="ORF">D0Y96_20325</name>
</gene>
<organism evidence="1 2">
    <name type="scientific">Paracidobacterium acidisoli</name>
    <dbReference type="NCBI Taxonomy" id="2303751"/>
    <lineage>
        <taxon>Bacteria</taxon>
        <taxon>Pseudomonadati</taxon>
        <taxon>Acidobacteriota</taxon>
        <taxon>Terriglobia</taxon>
        <taxon>Terriglobales</taxon>
        <taxon>Acidobacteriaceae</taxon>
        <taxon>Paracidobacterium</taxon>
    </lineage>
</organism>
<keyword evidence="2" id="KW-1185">Reference proteome</keyword>
<reference evidence="1 2" key="1">
    <citation type="submission" date="2018-08" db="EMBL/GenBank/DDBJ databases">
        <title>Acidipila sp. 4G-K13, an acidobacterium isolated from forest soil.</title>
        <authorList>
            <person name="Gao Z.-H."/>
            <person name="Qiu L.-H."/>
        </authorList>
    </citation>
    <scope>NUCLEOTIDE SEQUENCE [LARGE SCALE GENOMIC DNA]</scope>
    <source>
        <strain evidence="1 2">4G-K13</strain>
    </source>
</reference>